<name>A0A7W6EBR0_9HYPH</name>
<organism evidence="3 4">
    <name type="scientific">Aureimonas pseudogalii</name>
    <dbReference type="NCBI Taxonomy" id="1744844"/>
    <lineage>
        <taxon>Bacteria</taxon>
        <taxon>Pseudomonadati</taxon>
        <taxon>Pseudomonadota</taxon>
        <taxon>Alphaproteobacteria</taxon>
        <taxon>Hyphomicrobiales</taxon>
        <taxon>Aurantimonadaceae</taxon>
        <taxon>Aureimonas</taxon>
    </lineage>
</organism>
<comment type="similarity">
    <text evidence="1">Belongs to the SlyX family.</text>
</comment>
<dbReference type="AlphaFoldDB" id="A0A7W6EBR0"/>
<sequence>MSDDTRITELEIALAHQSHTIEEMSGEMARQGELLDRLQKTLKALAERFLELEESAAPRAEITRPPHY</sequence>
<comment type="caution">
    <text evidence="3">The sequence shown here is derived from an EMBL/GenBank/DDBJ whole genome shotgun (WGS) entry which is preliminary data.</text>
</comment>
<evidence type="ECO:0000313" key="4">
    <source>
        <dbReference type="Proteomes" id="UP000542776"/>
    </source>
</evidence>
<dbReference type="RefSeq" id="WP_183199960.1">
    <property type="nucleotide sequence ID" value="NZ_JACIEK010000005.1"/>
</dbReference>
<dbReference type="PANTHER" id="PTHR36508:SF1">
    <property type="entry name" value="PROTEIN SLYX"/>
    <property type="match status" value="1"/>
</dbReference>
<dbReference type="EMBL" id="JACIEK010000005">
    <property type="protein sequence ID" value="MBB3998421.1"/>
    <property type="molecule type" value="Genomic_DNA"/>
</dbReference>
<gene>
    <name evidence="1" type="primary">slyX</name>
    <name evidence="3" type="ORF">GGR04_002262</name>
</gene>
<protein>
    <recommendedName>
        <fullName evidence="1">Protein SlyX homolog</fullName>
    </recommendedName>
</protein>
<dbReference type="HAMAP" id="MF_00715">
    <property type="entry name" value="SlyX"/>
    <property type="match status" value="1"/>
</dbReference>
<dbReference type="NCBIfam" id="NF001962">
    <property type="entry name" value="PRK00736.1"/>
    <property type="match status" value="1"/>
</dbReference>
<dbReference type="PANTHER" id="PTHR36508">
    <property type="entry name" value="PROTEIN SLYX"/>
    <property type="match status" value="1"/>
</dbReference>
<feature type="coiled-coil region" evidence="2">
    <location>
        <begin position="21"/>
        <end position="55"/>
    </location>
</feature>
<evidence type="ECO:0000313" key="3">
    <source>
        <dbReference type="EMBL" id="MBB3998421.1"/>
    </source>
</evidence>
<keyword evidence="4" id="KW-1185">Reference proteome</keyword>
<keyword evidence="2" id="KW-0175">Coiled coil</keyword>
<dbReference type="Proteomes" id="UP000542776">
    <property type="component" value="Unassembled WGS sequence"/>
</dbReference>
<dbReference type="InterPro" id="IPR007236">
    <property type="entry name" value="SlyX"/>
</dbReference>
<proteinExistence type="inferred from homology"/>
<dbReference type="Pfam" id="PF04102">
    <property type="entry name" value="SlyX"/>
    <property type="match status" value="1"/>
</dbReference>
<accession>A0A7W6EBR0</accession>
<evidence type="ECO:0000256" key="2">
    <source>
        <dbReference type="SAM" id="Coils"/>
    </source>
</evidence>
<evidence type="ECO:0000256" key="1">
    <source>
        <dbReference type="HAMAP-Rule" id="MF_00715"/>
    </source>
</evidence>
<reference evidence="3 4" key="1">
    <citation type="submission" date="2020-08" db="EMBL/GenBank/DDBJ databases">
        <title>Genomic Encyclopedia of Type Strains, Phase IV (KMG-IV): sequencing the most valuable type-strain genomes for metagenomic binning, comparative biology and taxonomic classification.</title>
        <authorList>
            <person name="Goeker M."/>
        </authorList>
    </citation>
    <scope>NUCLEOTIDE SEQUENCE [LARGE SCALE GENOMIC DNA]</scope>
    <source>
        <strain evidence="3 4">DSM 102238</strain>
    </source>
</reference>